<dbReference type="Proteomes" id="UP000243232">
    <property type="component" value="Chromosome I"/>
</dbReference>
<dbReference type="Pfam" id="PF00561">
    <property type="entry name" value="Abhydrolase_1"/>
    <property type="match status" value="1"/>
</dbReference>
<dbReference type="OrthoDB" id="9767934at2"/>
<gene>
    <name evidence="3" type="ORF">SAMN05216296_2564</name>
</gene>
<dbReference type="SUPFAM" id="SSF53474">
    <property type="entry name" value="alpha/beta-Hydrolases"/>
    <property type="match status" value="1"/>
</dbReference>
<dbReference type="STRING" id="364197.SAMN05216296_2564"/>
<dbReference type="InterPro" id="IPR051321">
    <property type="entry name" value="PHA/PHB_synthase"/>
</dbReference>
<dbReference type="InterPro" id="IPR000073">
    <property type="entry name" value="AB_hydrolase_1"/>
</dbReference>
<accession>A0A1H2GVN7</accession>
<feature type="compositionally biased region" description="Low complexity" evidence="1">
    <location>
        <begin position="412"/>
        <end position="439"/>
    </location>
</feature>
<feature type="region of interest" description="Disordered" evidence="1">
    <location>
        <begin position="383"/>
        <end position="453"/>
    </location>
</feature>
<organism evidence="3 4">
    <name type="scientific">Pseudomonas pohangensis</name>
    <dbReference type="NCBI Taxonomy" id="364197"/>
    <lineage>
        <taxon>Bacteria</taxon>
        <taxon>Pseudomonadati</taxon>
        <taxon>Pseudomonadota</taxon>
        <taxon>Gammaproteobacteria</taxon>
        <taxon>Pseudomonadales</taxon>
        <taxon>Pseudomonadaceae</taxon>
        <taxon>Pseudomonas</taxon>
    </lineage>
</organism>
<dbReference type="PANTHER" id="PTHR36837:SF2">
    <property type="entry name" value="POLY(3-HYDROXYALKANOATE) POLYMERASE SUBUNIT PHAC"/>
    <property type="match status" value="1"/>
</dbReference>
<proteinExistence type="predicted"/>
<keyword evidence="4" id="KW-1185">Reference proteome</keyword>
<feature type="domain" description="AB hydrolase-1" evidence="2">
    <location>
        <begin position="104"/>
        <end position="364"/>
    </location>
</feature>
<dbReference type="InterPro" id="IPR029058">
    <property type="entry name" value="AB_hydrolase_fold"/>
</dbReference>
<reference evidence="4" key="1">
    <citation type="submission" date="2016-10" db="EMBL/GenBank/DDBJ databases">
        <authorList>
            <person name="Varghese N."/>
            <person name="Submissions S."/>
        </authorList>
    </citation>
    <scope>NUCLEOTIDE SEQUENCE [LARGE SCALE GENOMIC DNA]</scope>
    <source>
        <strain evidence="4">DSM 17875</strain>
    </source>
</reference>
<dbReference type="EMBL" id="LT629785">
    <property type="protein sequence ID" value="SDU23545.1"/>
    <property type="molecule type" value="Genomic_DNA"/>
</dbReference>
<dbReference type="AlphaFoldDB" id="A0A1H2GVN7"/>
<evidence type="ECO:0000313" key="4">
    <source>
        <dbReference type="Proteomes" id="UP000243232"/>
    </source>
</evidence>
<evidence type="ECO:0000313" key="3">
    <source>
        <dbReference type="EMBL" id="SDU23545.1"/>
    </source>
</evidence>
<dbReference type="PANTHER" id="PTHR36837">
    <property type="entry name" value="POLY(3-HYDROXYALKANOATE) POLYMERASE SUBUNIT PHAC"/>
    <property type="match status" value="1"/>
</dbReference>
<name>A0A1H2GVN7_9PSED</name>
<dbReference type="RefSeq" id="WP_090195961.1">
    <property type="nucleotide sequence ID" value="NZ_LT629785.1"/>
</dbReference>
<protein>
    <submittedName>
        <fullName evidence="3">Polyhydroxyalkanoate synthase</fullName>
    </submittedName>
</protein>
<evidence type="ECO:0000259" key="2">
    <source>
        <dbReference type="Pfam" id="PF00561"/>
    </source>
</evidence>
<evidence type="ECO:0000256" key="1">
    <source>
        <dbReference type="SAM" id="MobiDB-lite"/>
    </source>
</evidence>
<sequence>MNKLLQQLLHNGLLLNERFAASAVNGFDWLFRRGELVKSGLTWFEYVHVGDLMKVRHYDLRTDGKIDFADGSSLPISLESHQIPLLLVPPLGVIADTFDLMPNRSLVRYMAARGFKVYMIDWGTPTRAHASLRLQDYADRMMNEAIQAVLEHSDAKQVSLMGWCMGGLLSLMQAGLKRDARIANIVTVASPIDTRQGSGVIASMGRVINTPAKMMRKVSDFRLLNVDPQKMHVPGWMTTVMFKMTDPVGSVTTYWDLLMRLWDREFVVNHSTTADYLNNMLAYPAGVVQDMLVRVTVGNKLAKGEIRLGNKISRFANIQAPLYVFAGKTDALVSPSTAKAIIGLVSSADKSFEVAPGGHMGVILGSKAREHVWKSSADWLADRSKASVTATRRKSAVGKTSSAKVQPKTVRPATAAKPGAAKKLPAAAQAQKKASPTKAAPRRGGNQPVKVKP</sequence>
<dbReference type="Gene3D" id="3.40.50.1820">
    <property type="entry name" value="alpha/beta hydrolase"/>
    <property type="match status" value="1"/>
</dbReference>